<proteinExistence type="predicted"/>
<evidence type="ECO:0000313" key="2">
    <source>
        <dbReference type="Proteomes" id="UP001387293"/>
    </source>
</evidence>
<comment type="caution">
    <text evidence="1">The sequence shown here is derived from an EMBL/GenBank/DDBJ whole genome shotgun (WGS) entry which is preliminary data.</text>
</comment>
<gene>
    <name evidence="1" type="ORF">O7A60_24065</name>
</gene>
<accession>A0ABU8L341</accession>
<name>A0ABU8L341_9HYPH</name>
<organism evidence="1 2">
    <name type="scientific">Mesorhizobium salmacidum</name>
    <dbReference type="NCBI Taxonomy" id="3015171"/>
    <lineage>
        <taxon>Bacteria</taxon>
        <taxon>Pseudomonadati</taxon>
        <taxon>Pseudomonadota</taxon>
        <taxon>Alphaproteobacteria</taxon>
        <taxon>Hyphomicrobiales</taxon>
        <taxon>Phyllobacteriaceae</taxon>
        <taxon>Mesorhizobium</taxon>
    </lineage>
</organism>
<sequence>MHRDAYTPSELAVLSRVLARSNVKNETETERERRASRILAYYQAGITDENELEQLSRQPLGR</sequence>
<dbReference type="RefSeq" id="WP_337108294.1">
    <property type="nucleotide sequence ID" value="NZ_JAPYKS010000020.1"/>
</dbReference>
<keyword evidence="2" id="KW-1185">Reference proteome</keyword>
<dbReference type="EMBL" id="JAPYKS010000020">
    <property type="protein sequence ID" value="MEI9411821.1"/>
    <property type="molecule type" value="Genomic_DNA"/>
</dbReference>
<reference evidence="1 2" key="1">
    <citation type="submission" date="2022-12" db="EMBL/GenBank/DDBJ databases">
        <authorList>
            <person name="Muema E."/>
        </authorList>
    </citation>
    <scope>NUCLEOTIDE SEQUENCE [LARGE SCALE GENOMIC DNA]</scope>
    <source>
        <strain evidence="2">1326</strain>
    </source>
</reference>
<evidence type="ECO:0000313" key="1">
    <source>
        <dbReference type="EMBL" id="MEI9411821.1"/>
    </source>
</evidence>
<protein>
    <submittedName>
        <fullName evidence="1">Uncharacterized protein</fullName>
    </submittedName>
</protein>
<dbReference type="Proteomes" id="UP001387293">
    <property type="component" value="Unassembled WGS sequence"/>
</dbReference>